<accession>A0A380NWD1</accession>
<dbReference type="STRING" id="1629.IV50_GL000533"/>
<reference evidence="2 3" key="1">
    <citation type="submission" date="2018-06" db="EMBL/GenBank/DDBJ databases">
        <authorList>
            <consortium name="Pathogen Informatics"/>
            <person name="Doyle S."/>
        </authorList>
    </citation>
    <scope>NUCLEOTIDE SEQUENCE [LARGE SCALE GENOMIC DNA]</scope>
    <source>
        <strain evidence="2 3">NCTC13645</strain>
    </source>
</reference>
<evidence type="ECO:0000313" key="2">
    <source>
        <dbReference type="EMBL" id="SUP52318.1"/>
    </source>
</evidence>
<dbReference type="Proteomes" id="UP000254621">
    <property type="component" value="Unassembled WGS sequence"/>
</dbReference>
<sequence>MDPIQLWNAIKEDLRKKTNEFSYATYIDSLTPVAIIENDNNSVTLQLTSNHENVADEWQTDGNAYTQSFVQSAMMATMSLNGQPTYVMPSVTYIEPKPTQLDLNPADSSTNDPVESDDGDSTVLASNFITKATLNPEFRFDTFVSSDEIERLIQLRKLWLTILEHNGTHC</sequence>
<evidence type="ECO:0000313" key="3">
    <source>
        <dbReference type="Proteomes" id="UP000254621"/>
    </source>
</evidence>
<protein>
    <submittedName>
        <fullName evidence="2">Uncharacterized protein</fullName>
    </submittedName>
</protein>
<gene>
    <name evidence="2" type="ORF">NCTC13645_00202</name>
</gene>
<organism evidence="2 3">
    <name type="scientific">Weissella viridescens</name>
    <name type="common">Lactobacillus viridescens</name>
    <dbReference type="NCBI Taxonomy" id="1629"/>
    <lineage>
        <taxon>Bacteria</taxon>
        <taxon>Bacillati</taxon>
        <taxon>Bacillota</taxon>
        <taxon>Bacilli</taxon>
        <taxon>Lactobacillales</taxon>
        <taxon>Lactobacillaceae</taxon>
        <taxon>Weissella</taxon>
    </lineage>
</organism>
<dbReference type="AlphaFoldDB" id="A0A380NWD1"/>
<evidence type="ECO:0000256" key="1">
    <source>
        <dbReference type="SAM" id="MobiDB-lite"/>
    </source>
</evidence>
<feature type="region of interest" description="Disordered" evidence="1">
    <location>
        <begin position="98"/>
        <end position="119"/>
    </location>
</feature>
<proteinExistence type="predicted"/>
<dbReference type="EMBL" id="UHIV01000001">
    <property type="protein sequence ID" value="SUP52318.1"/>
    <property type="molecule type" value="Genomic_DNA"/>
</dbReference>
<name>A0A380NWD1_WEIVI</name>